<proteinExistence type="inferred from homology"/>
<evidence type="ECO:0000256" key="6">
    <source>
        <dbReference type="ARBA" id="ARBA00022970"/>
    </source>
</evidence>
<dbReference type="PANTHER" id="PTHR30614:SF37">
    <property type="entry name" value="AMINO-ACID ABC TRANSPORTER PERMEASE PROTEIN YHDX-RELATED"/>
    <property type="match status" value="1"/>
</dbReference>
<feature type="transmembrane region" description="Helical" evidence="9">
    <location>
        <begin position="84"/>
        <end position="103"/>
    </location>
</feature>
<dbReference type="CDD" id="cd06261">
    <property type="entry name" value="TM_PBP2"/>
    <property type="match status" value="1"/>
</dbReference>
<feature type="transmembrane region" description="Helical" evidence="9">
    <location>
        <begin position="148"/>
        <end position="170"/>
    </location>
</feature>
<keyword evidence="3 9" id="KW-0813">Transport</keyword>
<dbReference type="Gene3D" id="1.10.3720.10">
    <property type="entry name" value="MetI-like"/>
    <property type="match status" value="1"/>
</dbReference>
<dbReference type="GO" id="GO:0022857">
    <property type="term" value="F:transmembrane transporter activity"/>
    <property type="evidence" value="ECO:0007669"/>
    <property type="project" value="InterPro"/>
</dbReference>
<reference evidence="11 12" key="1">
    <citation type="submission" date="2016-10" db="EMBL/GenBank/DDBJ databases">
        <authorList>
            <person name="de Groot N.N."/>
        </authorList>
    </citation>
    <scope>NUCLEOTIDE SEQUENCE [LARGE SCALE GENOMIC DNA]</scope>
    <source>
        <strain evidence="11 12">CGMCC 4.7037</strain>
    </source>
</reference>
<dbReference type="SUPFAM" id="SSF161098">
    <property type="entry name" value="MetI-like"/>
    <property type="match status" value="1"/>
</dbReference>
<dbReference type="InterPro" id="IPR000515">
    <property type="entry name" value="MetI-like"/>
</dbReference>
<evidence type="ECO:0000256" key="3">
    <source>
        <dbReference type="ARBA" id="ARBA00022448"/>
    </source>
</evidence>
<comment type="subcellular location">
    <subcellularLocation>
        <location evidence="1 9">Cell membrane</location>
        <topology evidence="1 9">Multi-pass membrane protein</topology>
    </subcellularLocation>
</comment>
<protein>
    <submittedName>
        <fullName evidence="11">Glutamate transport system permease protein</fullName>
    </submittedName>
</protein>
<dbReference type="PANTHER" id="PTHR30614">
    <property type="entry name" value="MEMBRANE COMPONENT OF AMINO ACID ABC TRANSPORTER"/>
    <property type="match status" value="1"/>
</dbReference>
<evidence type="ECO:0000259" key="10">
    <source>
        <dbReference type="PROSITE" id="PS50928"/>
    </source>
</evidence>
<evidence type="ECO:0000256" key="9">
    <source>
        <dbReference type="RuleBase" id="RU363032"/>
    </source>
</evidence>
<sequence>MSVLLEHLPELWQGLIVTFQLTAASFAGAAVLGMLVCALRVAPVRVLRAIGTAYVETFQNLPLLVLLVLAFFGLPEIGLQAPPLVTAIVVIAVYEAAYVAEALRSGVNSVSKGQGEAARAIGLTFGQSLRHVILPQALRTVVQPIGNIFIATAMNTALAAAVGVVDLTAAANRVNLVEAQPIPIFVGAGVAYALIAAAAGFVTGRLERRLVILR</sequence>
<evidence type="ECO:0000256" key="1">
    <source>
        <dbReference type="ARBA" id="ARBA00004651"/>
    </source>
</evidence>
<dbReference type="InterPro" id="IPR043429">
    <property type="entry name" value="ArtM/GltK/GlnP/TcyL/YhdX-like"/>
</dbReference>
<comment type="similarity">
    <text evidence="2">Belongs to the binding-protein-dependent transport system permease family. HisMQ subfamily.</text>
</comment>
<dbReference type="NCBIfam" id="TIGR01726">
    <property type="entry name" value="HEQRo_perm_3TM"/>
    <property type="match status" value="1"/>
</dbReference>
<dbReference type="InterPro" id="IPR035906">
    <property type="entry name" value="MetI-like_sf"/>
</dbReference>
<accession>A0A1H5YYR4</accession>
<evidence type="ECO:0000256" key="5">
    <source>
        <dbReference type="ARBA" id="ARBA00022692"/>
    </source>
</evidence>
<dbReference type="EMBL" id="FNVT01000002">
    <property type="protein sequence ID" value="SEG28575.1"/>
    <property type="molecule type" value="Genomic_DNA"/>
</dbReference>
<dbReference type="RefSeq" id="WP_103955128.1">
    <property type="nucleotide sequence ID" value="NZ_FNVT01000002.1"/>
</dbReference>
<dbReference type="Pfam" id="PF00528">
    <property type="entry name" value="BPD_transp_1"/>
    <property type="match status" value="1"/>
</dbReference>
<evidence type="ECO:0000313" key="12">
    <source>
        <dbReference type="Proteomes" id="UP000236732"/>
    </source>
</evidence>
<feature type="domain" description="ABC transmembrane type-1" evidence="10">
    <location>
        <begin position="15"/>
        <end position="203"/>
    </location>
</feature>
<evidence type="ECO:0000256" key="7">
    <source>
        <dbReference type="ARBA" id="ARBA00022989"/>
    </source>
</evidence>
<dbReference type="PROSITE" id="PS50928">
    <property type="entry name" value="ABC_TM1"/>
    <property type="match status" value="1"/>
</dbReference>
<evidence type="ECO:0000313" key="11">
    <source>
        <dbReference type="EMBL" id="SEG28575.1"/>
    </source>
</evidence>
<dbReference type="Proteomes" id="UP000236732">
    <property type="component" value="Unassembled WGS sequence"/>
</dbReference>
<keyword evidence="7 9" id="KW-1133">Transmembrane helix</keyword>
<name>A0A1H5YYR4_9ACTN</name>
<feature type="transmembrane region" description="Helical" evidence="9">
    <location>
        <begin position="53"/>
        <end position="72"/>
    </location>
</feature>
<keyword evidence="8 9" id="KW-0472">Membrane</keyword>
<gene>
    <name evidence="11" type="ORF">SAMN05444920_102452</name>
</gene>
<dbReference type="AlphaFoldDB" id="A0A1H5YYR4"/>
<evidence type="ECO:0000256" key="2">
    <source>
        <dbReference type="ARBA" id="ARBA00010072"/>
    </source>
</evidence>
<keyword evidence="4" id="KW-1003">Cell membrane</keyword>
<dbReference type="InterPro" id="IPR010065">
    <property type="entry name" value="AA_ABC_transptr_permease_3TM"/>
</dbReference>
<keyword evidence="5 9" id="KW-0812">Transmembrane</keyword>
<dbReference type="GO" id="GO:0043190">
    <property type="term" value="C:ATP-binding cassette (ABC) transporter complex"/>
    <property type="evidence" value="ECO:0007669"/>
    <property type="project" value="InterPro"/>
</dbReference>
<feature type="transmembrane region" description="Helical" evidence="9">
    <location>
        <begin position="12"/>
        <end position="41"/>
    </location>
</feature>
<dbReference type="GO" id="GO:0006865">
    <property type="term" value="P:amino acid transport"/>
    <property type="evidence" value="ECO:0007669"/>
    <property type="project" value="UniProtKB-KW"/>
</dbReference>
<dbReference type="OrthoDB" id="3181282at2"/>
<keyword evidence="6" id="KW-0029">Amino-acid transport</keyword>
<keyword evidence="12" id="KW-1185">Reference proteome</keyword>
<evidence type="ECO:0000256" key="8">
    <source>
        <dbReference type="ARBA" id="ARBA00023136"/>
    </source>
</evidence>
<feature type="transmembrane region" description="Helical" evidence="9">
    <location>
        <begin position="182"/>
        <end position="204"/>
    </location>
</feature>
<organism evidence="11 12">
    <name type="scientific">Nonomuraea solani</name>
    <dbReference type="NCBI Taxonomy" id="1144553"/>
    <lineage>
        <taxon>Bacteria</taxon>
        <taxon>Bacillati</taxon>
        <taxon>Actinomycetota</taxon>
        <taxon>Actinomycetes</taxon>
        <taxon>Streptosporangiales</taxon>
        <taxon>Streptosporangiaceae</taxon>
        <taxon>Nonomuraea</taxon>
    </lineage>
</organism>
<evidence type="ECO:0000256" key="4">
    <source>
        <dbReference type="ARBA" id="ARBA00022475"/>
    </source>
</evidence>